<evidence type="ECO:0000256" key="5">
    <source>
        <dbReference type="ARBA" id="ARBA00022692"/>
    </source>
</evidence>
<evidence type="ECO:0000313" key="14">
    <source>
        <dbReference type="Proteomes" id="UP001408789"/>
    </source>
</evidence>
<comment type="caution">
    <text evidence="13">The sequence shown here is derived from an EMBL/GenBank/DDBJ whole genome shotgun (WGS) entry which is preliminary data.</text>
</comment>
<comment type="similarity">
    <text evidence="2">Belongs to the RLP family.</text>
</comment>
<dbReference type="InterPro" id="IPR001611">
    <property type="entry name" value="Leu-rich_rpt"/>
</dbReference>
<dbReference type="Proteomes" id="UP001408789">
    <property type="component" value="Unassembled WGS sequence"/>
</dbReference>
<dbReference type="Pfam" id="PF00560">
    <property type="entry name" value="LRR_1"/>
    <property type="match status" value="9"/>
</dbReference>
<evidence type="ECO:0000256" key="6">
    <source>
        <dbReference type="ARBA" id="ARBA00022729"/>
    </source>
</evidence>
<evidence type="ECO:0000256" key="11">
    <source>
        <dbReference type="SAM" id="Phobius"/>
    </source>
</evidence>
<evidence type="ECO:0000256" key="10">
    <source>
        <dbReference type="ARBA" id="ARBA00023180"/>
    </source>
</evidence>
<dbReference type="SUPFAM" id="SSF52058">
    <property type="entry name" value="L domain-like"/>
    <property type="match status" value="3"/>
</dbReference>
<dbReference type="FunFam" id="3.80.10.10:FF:000111">
    <property type="entry name" value="LRR receptor-like serine/threonine-protein kinase ERECTA"/>
    <property type="match status" value="1"/>
</dbReference>
<sequence length="1189" mass="134878">MEVSWCLLSKHKSSSLLIIVMMILLFFMVGWIQGLSIEEDDQRRALVEIKASLHEISKSLHVYDILPTWVDDGGKYCDWERIKCDATSTYVTEISFGNIFSMDNDDDYYNYRDMDPLERKIWALNASLFLHFEELTSLDLSMNYIGNTFVSTGLKELSSLKKLEMLNLSRNYIETNIFPSLSGLTSLKILDLSFINGYGYIDSEVPTYEIFELAALENLEILLLQHCGFHGTLEMQGTTNLSSNRFNKSLITSLRSLTSLKTLDLRNNGLTGSFPSQALSHFSNLERLDLYSNYFNDTASIEDCKSLMRLKKLVSVSLGRNNFNKSIISCLSFLPSLNNLDLSFSTDFIGGSLPMQVTELSSFRELKTLDLSFCGFESFSLNELPNSHGLEVLLLRGNYFNGTLPMKALSSLRELKTLDLSYCRFESFPTNELPHSRGLEVLLLRGNNFNGTLPMKGLCELTHLQELDLSNNNFDGNIPQCFNMLSSLKVFDISSNQFTGILPPSLFVNLTSLEYIDLSHNKIEGSFSFNTFSNHTKLKFVQLEMDGDKFEVETEDPIGWIPMFQLKILMLPNCNINKPKGSIVPSFLFHQHKLLVLDLSHNSLEGQLPNWLLKNNTELEVLILRKNSFGGVIDMGSENLILKELDMSENLLTGTISENIPKLIPRIQYLDFSRNSLNGVIPNLVCDLGELNQLDLSNNELSGEVPNGLLFTSLPQLRLIRLSNNKLYGRVLSGNISFGRINRIYLDNNNFTGNIHNTTMKYMELSLLDISNNHFTGKIPSWMSNMADESTLIVRNNHFEGEFPCGNTYFLILDISQNSFSGPIPSCLNFEHMKYLHLGSNRFTGLIPDAFRNLTNVLTLDISHNNLSGNIPEFLGELSMLRVLLLGRNKFVGSIPEHLCHLKNVSLMDISSNSLTGLIPRCLKNLTGPKELAYIKGTSYVDGKYISEYVDILPHSIDFSIHYQPDTKDAVQFTTKNNSLTYFGNILNNMSGLDLSCKKLTGEIPEELGTLTQFLALNLSHNALTGPIPVNLSNLVKIESLDLSSNRLSGKVPSELNKLTSLEVFDVSYNNLSGRLPEWKAQFLTFTKESYKGNPLLCGQPLEKNCTPTQHVSGLPSKEGTEKWYDIDKASFYGSSSSTWFLFMLGFAAVLFVNPYWRRWWFEFFEECMYTCYYFLYDFVRKIYRLFHE</sequence>
<dbReference type="Pfam" id="PF08263">
    <property type="entry name" value="LRRNT_2"/>
    <property type="match status" value="1"/>
</dbReference>
<dbReference type="GO" id="GO:0006952">
    <property type="term" value="P:defense response"/>
    <property type="evidence" value="ECO:0007669"/>
    <property type="project" value="UniProtKB-ARBA"/>
</dbReference>
<dbReference type="InterPro" id="IPR051502">
    <property type="entry name" value="RLP_Defense_Trigger"/>
</dbReference>
<dbReference type="PANTHER" id="PTHR48062">
    <property type="entry name" value="RECEPTOR-LIKE PROTEIN 14"/>
    <property type="match status" value="1"/>
</dbReference>
<name>A0AAP0DEU4_9ASTR</name>
<feature type="transmembrane region" description="Helical" evidence="11">
    <location>
        <begin position="1139"/>
        <end position="1157"/>
    </location>
</feature>
<evidence type="ECO:0000256" key="1">
    <source>
        <dbReference type="ARBA" id="ARBA00004251"/>
    </source>
</evidence>
<reference evidence="13 14" key="1">
    <citation type="submission" date="2024-04" db="EMBL/GenBank/DDBJ databases">
        <title>The reference genome of an endangered Asteraceae, Deinandra increscens subsp. villosa, native to the Central Coast of California.</title>
        <authorList>
            <person name="Guilliams M."/>
            <person name="Hasenstab-Lehman K."/>
            <person name="Meyer R."/>
            <person name="Mcevoy S."/>
        </authorList>
    </citation>
    <scope>NUCLEOTIDE SEQUENCE [LARGE SCALE GENOMIC DNA]</scope>
    <source>
        <tissue evidence="13">Leaf</tissue>
    </source>
</reference>
<feature type="domain" description="Leucine-rich repeat-containing N-terminal plant-type" evidence="12">
    <location>
        <begin position="40"/>
        <end position="85"/>
    </location>
</feature>
<gene>
    <name evidence="13" type="ORF">SSX86_010199</name>
</gene>
<dbReference type="FunFam" id="3.80.10.10:FF:000095">
    <property type="entry name" value="LRR receptor-like serine/threonine-protein kinase GSO1"/>
    <property type="match status" value="1"/>
</dbReference>
<evidence type="ECO:0000256" key="8">
    <source>
        <dbReference type="ARBA" id="ARBA00022989"/>
    </source>
</evidence>
<keyword evidence="6" id="KW-0732">Signal</keyword>
<dbReference type="AlphaFoldDB" id="A0AAP0DEU4"/>
<dbReference type="GO" id="GO:0005886">
    <property type="term" value="C:plasma membrane"/>
    <property type="evidence" value="ECO:0007669"/>
    <property type="project" value="UniProtKB-SubCell"/>
</dbReference>
<keyword evidence="10" id="KW-0325">Glycoprotein</keyword>
<evidence type="ECO:0000313" key="13">
    <source>
        <dbReference type="EMBL" id="KAK9069803.1"/>
    </source>
</evidence>
<keyword evidence="9 11" id="KW-0472">Membrane</keyword>
<dbReference type="Gene3D" id="3.80.10.10">
    <property type="entry name" value="Ribonuclease Inhibitor"/>
    <property type="match status" value="7"/>
</dbReference>
<dbReference type="SMART" id="SM00365">
    <property type="entry name" value="LRR_SD22"/>
    <property type="match status" value="7"/>
</dbReference>
<proteinExistence type="inferred from homology"/>
<evidence type="ECO:0000256" key="7">
    <source>
        <dbReference type="ARBA" id="ARBA00022737"/>
    </source>
</evidence>
<accession>A0AAP0DEU4</accession>
<evidence type="ECO:0000256" key="4">
    <source>
        <dbReference type="ARBA" id="ARBA00022614"/>
    </source>
</evidence>
<dbReference type="GO" id="GO:0051707">
    <property type="term" value="P:response to other organism"/>
    <property type="evidence" value="ECO:0007669"/>
    <property type="project" value="UniProtKB-ARBA"/>
</dbReference>
<evidence type="ECO:0000259" key="12">
    <source>
        <dbReference type="Pfam" id="PF08263"/>
    </source>
</evidence>
<dbReference type="SMART" id="SM00369">
    <property type="entry name" value="LRR_TYP"/>
    <property type="match status" value="11"/>
</dbReference>
<feature type="transmembrane region" description="Helical" evidence="11">
    <location>
        <begin position="16"/>
        <end position="34"/>
    </location>
</feature>
<evidence type="ECO:0000256" key="9">
    <source>
        <dbReference type="ARBA" id="ARBA00023136"/>
    </source>
</evidence>
<dbReference type="FunFam" id="3.80.10.10:FF:000041">
    <property type="entry name" value="LRR receptor-like serine/threonine-protein kinase ERECTA"/>
    <property type="match status" value="1"/>
</dbReference>
<dbReference type="InterPro" id="IPR032675">
    <property type="entry name" value="LRR_dom_sf"/>
</dbReference>
<dbReference type="InterPro" id="IPR013210">
    <property type="entry name" value="LRR_N_plant-typ"/>
</dbReference>
<evidence type="ECO:0000256" key="3">
    <source>
        <dbReference type="ARBA" id="ARBA00022475"/>
    </source>
</evidence>
<dbReference type="SUPFAM" id="SSF52047">
    <property type="entry name" value="RNI-like"/>
    <property type="match status" value="1"/>
</dbReference>
<dbReference type="Pfam" id="PF13855">
    <property type="entry name" value="LRR_8"/>
    <property type="match status" value="2"/>
</dbReference>
<keyword evidence="5 11" id="KW-0812">Transmembrane</keyword>
<evidence type="ECO:0000256" key="2">
    <source>
        <dbReference type="ARBA" id="ARBA00009592"/>
    </source>
</evidence>
<keyword evidence="7" id="KW-0677">Repeat</keyword>
<keyword evidence="4" id="KW-0433">Leucine-rich repeat</keyword>
<dbReference type="PANTHER" id="PTHR48062:SF21">
    <property type="entry name" value="RECEPTOR-LIKE PROTEIN 12"/>
    <property type="match status" value="1"/>
</dbReference>
<comment type="subcellular location">
    <subcellularLocation>
        <location evidence="1">Cell membrane</location>
        <topology evidence="1">Single-pass type I membrane protein</topology>
    </subcellularLocation>
</comment>
<keyword evidence="14" id="KW-1185">Reference proteome</keyword>
<keyword evidence="3" id="KW-1003">Cell membrane</keyword>
<dbReference type="InterPro" id="IPR003591">
    <property type="entry name" value="Leu-rich_rpt_typical-subtyp"/>
</dbReference>
<organism evidence="13 14">
    <name type="scientific">Deinandra increscens subsp. villosa</name>
    <dbReference type="NCBI Taxonomy" id="3103831"/>
    <lineage>
        <taxon>Eukaryota</taxon>
        <taxon>Viridiplantae</taxon>
        <taxon>Streptophyta</taxon>
        <taxon>Embryophyta</taxon>
        <taxon>Tracheophyta</taxon>
        <taxon>Spermatophyta</taxon>
        <taxon>Magnoliopsida</taxon>
        <taxon>eudicotyledons</taxon>
        <taxon>Gunneridae</taxon>
        <taxon>Pentapetalae</taxon>
        <taxon>asterids</taxon>
        <taxon>campanulids</taxon>
        <taxon>Asterales</taxon>
        <taxon>Asteraceae</taxon>
        <taxon>Asteroideae</taxon>
        <taxon>Heliantheae alliance</taxon>
        <taxon>Madieae</taxon>
        <taxon>Madiinae</taxon>
        <taxon>Deinandra</taxon>
    </lineage>
</organism>
<dbReference type="EMBL" id="JBCNJP010000012">
    <property type="protein sequence ID" value="KAK9069803.1"/>
    <property type="molecule type" value="Genomic_DNA"/>
</dbReference>
<dbReference type="PRINTS" id="PR00019">
    <property type="entry name" value="LEURICHRPT"/>
</dbReference>
<keyword evidence="8 11" id="KW-1133">Transmembrane helix</keyword>
<protein>
    <recommendedName>
        <fullName evidence="12">Leucine-rich repeat-containing N-terminal plant-type domain-containing protein</fullName>
    </recommendedName>
</protein>